<reference evidence="3 4" key="1">
    <citation type="submission" date="2018-01" db="EMBL/GenBank/DDBJ databases">
        <title>A novel member of the phylum Bacteroidetes isolated from glacier ice.</title>
        <authorList>
            <person name="Liu Q."/>
            <person name="Xin Y.-H."/>
        </authorList>
    </citation>
    <scope>NUCLEOTIDE SEQUENCE [LARGE SCALE GENOMIC DNA]</scope>
    <source>
        <strain evidence="3 4">RB1R16</strain>
    </source>
</reference>
<dbReference type="Gene3D" id="1.10.10.10">
    <property type="entry name" value="Winged helix-like DNA-binding domain superfamily/Winged helix DNA-binding domain"/>
    <property type="match status" value="1"/>
</dbReference>
<evidence type="ECO:0000313" key="3">
    <source>
        <dbReference type="EMBL" id="PQJ08739.1"/>
    </source>
</evidence>
<organism evidence="3 4">
    <name type="scientific">Flavipsychrobacter stenotrophus</name>
    <dbReference type="NCBI Taxonomy" id="2077091"/>
    <lineage>
        <taxon>Bacteria</taxon>
        <taxon>Pseudomonadati</taxon>
        <taxon>Bacteroidota</taxon>
        <taxon>Chitinophagia</taxon>
        <taxon>Chitinophagales</taxon>
        <taxon>Chitinophagaceae</taxon>
        <taxon>Flavipsychrobacter</taxon>
    </lineage>
</organism>
<protein>
    <recommendedName>
        <fullName evidence="5">Transcription regulator TrmB N-terminal domain-containing protein</fullName>
    </recommendedName>
</protein>
<dbReference type="SUPFAM" id="SSF56024">
    <property type="entry name" value="Phospholipase D/nuclease"/>
    <property type="match status" value="1"/>
</dbReference>
<dbReference type="PANTHER" id="PTHR34293">
    <property type="entry name" value="HTH-TYPE TRANSCRIPTIONAL REGULATOR TRMBL2"/>
    <property type="match status" value="1"/>
</dbReference>
<dbReference type="OrthoDB" id="1493540at2"/>
<evidence type="ECO:0000259" key="2">
    <source>
        <dbReference type="Pfam" id="PF11495"/>
    </source>
</evidence>
<dbReference type="CDD" id="cd09124">
    <property type="entry name" value="PLDc_like_TrmB_middle"/>
    <property type="match status" value="1"/>
</dbReference>
<dbReference type="AlphaFoldDB" id="A0A2S7SPB7"/>
<dbReference type="InterPro" id="IPR051797">
    <property type="entry name" value="TrmB-like"/>
</dbReference>
<dbReference type="Proteomes" id="UP000239872">
    <property type="component" value="Unassembled WGS sequence"/>
</dbReference>
<name>A0A2S7SPB7_9BACT</name>
<dbReference type="InterPro" id="IPR036390">
    <property type="entry name" value="WH_DNA-bd_sf"/>
</dbReference>
<evidence type="ECO:0000259" key="1">
    <source>
        <dbReference type="Pfam" id="PF01978"/>
    </source>
</evidence>
<keyword evidence="4" id="KW-1185">Reference proteome</keyword>
<dbReference type="InterPro" id="IPR036388">
    <property type="entry name" value="WH-like_DNA-bd_sf"/>
</dbReference>
<dbReference type="InterPro" id="IPR021586">
    <property type="entry name" value="Tscrpt_reg_TrmB_C"/>
</dbReference>
<gene>
    <name evidence="3" type="ORF">CJD36_022705</name>
</gene>
<dbReference type="SUPFAM" id="SSF46785">
    <property type="entry name" value="Winged helix' DNA-binding domain"/>
    <property type="match status" value="1"/>
</dbReference>
<sequence length="278" mass="30911">MSPEEIFAELGFNTLEAEVYVGLLKHGAQTAYKIGKLIGRPTANVYKAVDVLSREGAIEVMEGEVRVCKALPIETVVKQLETAYKRKTGNAVDALNKIKEAKSEEGIYTLQTADAVFQRVKEMIARAEQIIVVDAFPGTLQQVVSVLNEAAKRGVEVFVQAYSAIKMDKKIAVVIPDQAADALQYWEAQQINIVVDGKEMLVALFNKDLSVLVQANYSNNLYLSCMMHSGIISEHKVHQFEQAKSVGDLSRMVGNQKNFLNTKVPGLELLFKQYKREK</sequence>
<dbReference type="InterPro" id="IPR002831">
    <property type="entry name" value="Tscrpt_reg_TrmB_N"/>
</dbReference>
<feature type="domain" description="Transcription regulator TrmB N-terminal" evidence="1">
    <location>
        <begin position="9"/>
        <end position="74"/>
    </location>
</feature>
<proteinExistence type="predicted"/>
<feature type="domain" description="Transcription regulator TrmB C-terminal" evidence="2">
    <location>
        <begin position="107"/>
        <end position="203"/>
    </location>
</feature>
<evidence type="ECO:0000313" key="4">
    <source>
        <dbReference type="Proteomes" id="UP000239872"/>
    </source>
</evidence>
<evidence type="ECO:0008006" key="5">
    <source>
        <dbReference type="Google" id="ProtNLM"/>
    </source>
</evidence>
<dbReference type="Pfam" id="PF11495">
    <property type="entry name" value="Regulator_TrmB"/>
    <property type="match status" value="1"/>
</dbReference>
<dbReference type="RefSeq" id="WP_105041503.1">
    <property type="nucleotide sequence ID" value="NZ_PPSL01000015.1"/>
</dbReference>
<accession>A0A2S7SPB7</accession>
<dbReference type="PANTHER" id="PTHR34293:SF1">
    <property type="entry name" value="HTH-TYPE TRANSCRIPTIONAL REGULATOR TRMBL2"/>
    <property type="match status" value="1"/>
</dbReference>
<comment type="caution">
    <text evidence="3">The sequence shown here is derived from an EMBL/GenBank/DDBJ whole genome shotgun (WGS) entry which is preliminary data.</text>
</comment>
<dbReference type="Pfam" id="PF01978">
    <property type="entry name" value="TrmB"/>
    <property type="match status" value="1"/>
</dbReference>
<dbReference type="EMBL" id="PPSL01000015">
    <property type="protein sequence ID" value="PQJ08739.1"/>
    <property type="molecule type" value="Genomic_DNA"/>
</dbReference>